<keyword evidence="2" id="KW-0812">Transmembrane</keyword>
<comment type="caution">
    <text evidence="4">The sequence shown here is derived from an EMBL/GenBank/DDBJ whole genome shotgun (WGS) entry which is preliminary data.</text>
</comment>
<organism evidence="4 5">
    <name type="scientific">Paenibacillus oceani</name>
    <dbReference type="NCBI Taxonomy" id="2772510"/>
    <lineage>
        <taxon>Bacteria</taxon>
        <taxon>Bacillati</taxon>
        <taxon>Bacillota</taxon>
        <taxon>Bacilli</taxon>
        <taxon>Bacillales</taxon>
        <taxon>Paenibacillaceae</taxon>
        <taxon>Paenibacillus</taxon>
    </lineage>
</organism>
<feature type="domain" description="PASTA" evidence="3">
    <location>
        <begin position="375"/>
        <end position="440"/>
    </location>
</feature>
<keyword evidence="2" id="KW-0472">Membrane</keyword>
<dbReference type="CDD" id="cd06577">
    <property type="entry name" value="PASTA_pknB"/>
    <property type="match status" value="1"/>
</dbReference>
<sequence length="445" mass="48415">MKPFSNRYILERLVTPLQQGTLYIGKDTALKRLVFIYEIPYQGETGKSGAIAGLSKASHGLHQPEFMHVLDVEVGEEQLRAVLNYKEGRPLRDFIQEHPLSFKEAASMVGDFGAALLDAAEQRPLDFSLEAGNLWVTEEMRINVIDTWNAPSFKDRLVKHLSGLLYQLVVGSLVVPAEAGTFSAQLRQAMRHVPSSVKETAITALTEGWQENITAADLVRIVSDMRPEIVHGDNRSGDPLAPPLPSRKEPRSPSDDHERRYEAVPDEDPNDDLQAEADEAEADEAVSDGRKGRLFRISKSLWIGGAFALVGVAVFVGVFTLLLGITGNKGEEAPSVATPDQPAQQKQGPTEVPKKDQPAPDPVKPPVTPAPGSGSGDVVDIPTLTGLAREDAEKLALAYGLKYEYFIEFGTQAAGTVIRQDPVPSKKVEKGSKVTFWVSKGPPSP</sequence>
<feature type="region of interest" description="Disordered" evidence="1">
    <location>
        <begin position="229"/>
        <end position="272"/>
    </location>
</feature>
<evidence type="ECO:0000259" key="3">
    <source>
        <dbReference type="PROSITE" id="PS51178"/>
    </source>
</evidence>
<protein>
    <submittedName>
        <fullName evidence="4">PASTA domain-containing protein</fullName>
    </submittedName>
</protein>
<dbReference type="Gene3D" id="3.30.10.20">
    <property type="match status" value="1"/>
</dbReference>
<feature type="region of interest" description="Disordered" evidence="1">
    <location>
        <begin position="331"/>
        <end position="378"/>
    </location>
</feature>
<feature type="transmembrane region" description="Helical" evidence="2">
    <location>
        <begin position="300"/>
        <end position="325"/>
    </location>
</feature>
<dbReference type="Proteomes" id="UP000639396">
    <property type="component" value="Unassembled WGS sequence"/>
</dbReference>
<feature type="compositionally biased region" description="Pro residues" evidence="1">
    <location>
        <begin position="359"/>
        <end position="369"/>
    </location>
</feature>
<dbReference type="SMART" id="SM00740">
    <property type="entry name" value="PASTA"/>
    <property type="match status" value="1"/>
</dbReference>
<dbReference type="Pfam" id="PF03793">
    <property type="entry name" value="PASTA"/>
    <property type="match status" value="1"/>
</dbReference>
<dbReference type="EMBL" id="JACXJA010000007">
    <property type="protein sequence ID" value="MBD2861968.1"/>
    <property type="molecule type" value="Genomic_DNA"/>
</dbReference>
<evidence type="ECO:0000256" key="2">
    <source>
        <dbReference type="SAM" id="Phobius"/>
    </source>
</evidence>
<accession>A0A927C8C0</accession>
<gene>
    <name evidence="4" type="ORF">IDH45_08245</name>
</gene>
<evidence type="ECO:0000313" key="5">
    <source>
        <dbReference type="Proteomes" id="UP000639396"/>
    </source>
</evidence>
<dbReference type="SUPFAM" id="SSF54184">
    <property type="entry name" value="Penicillin-binding protein 2x (pbp-2x), c-terminal domain"/>
    <property type="match status" value="1"/>
</dbReference>
<keyword evidence="2" id="KW-1133">Transmembrane helix</keyword>
<dbReference type="AlphaFoldDB" id="A0A927C8C0"/>
<reference evidence="4" key="1">
    <citation type="submission" date="2020-09" db="EMBL/GenBank/DDBJ databases">
        <title>A novel bacterium of genus Paenibacillus, isolated from South China Sea.</title>
        <authorList>
            <person name="Huang H."/>
            <person name="Mo K."/>
            <person name="Hu Y."/>
        </authorList>
    </citation>
    <scope>NUCLEOTIDE SEQUENCE</scope>
    <source>
        <strain evidence="4">IB182363</strain>
    </source>
</reference>
<evidence type="ECO:0000256" key="1">
    <source>
        <dbReference type="SAM" id="MobiDB-lite"/>
    </source>
</evidence>
<dbReference type="InterPro" id="IPR005543">
    <property type="entry name" value="PASTA_dom"/>
</dbReference>
<feature type="compositionally biased region" description="Basic and acidic residues" evidence="1">
    <location>
        <begin position="246"/>
        <end position="263"/>
    </location>
</feature>
<keyword evidence="5" id="KW-1185">Reference proteome</keyword>
<dbReference type="PROSITE" id="PS51178">
    <property type="entry name" value="PASTA"/>
    <property type="match status" value="1"/>
</dbReference>
<dbReference type="RefSeq" id="WP_190926416.1">
    <property type="nucleotide sequence ID" value="NZ_JACXJA010000007.1"/>
</dbReference>
<name>A0A927C8C0_9BACL</name>
<evidence type="ECO:0000313" key="4">
    <source>
        <dbReference type="EMBL" id="MBD2861968.1"/>
    </source>
</evidence>
<proteinExistence type="predicted"/>